<keyword evidence="1" id="KW-0812">Transmembrane</keyword>
<dbReference type="RefSeq" id="WP_346823404.1">
    <property type="nucleotide sequence ID" value="NZ_JBDKWZ010000015.1"/>
</dbReference>
<evidence type="ECO:0000313" key="3">
    <source>
        <dbReference type="Proteomes" id="UP001403385"/>
    </source>
</evidence>
<gene>
    <name evidence="2" type="ORF">AAG747_22075</name>
</gene>
<dbReference type="EMBL" id="JBDKWZ010000015">
    <property type="protein sequence ID" value="MEN7550623.1"/>
    <property type="molecule type" value="Genomic_DNA"/>
</dbReference>
<evidence type="ECO:0000313" key="2">
    <source>
        <dbReference type="EMBL" id="MEN7550623.1"/>
    </source>
</evidence>
<dbReference type="Proteomes" id="UP001403385">
    <property type="component" value="Unassembled WGS sequence"/>
</dbReference>
<comment type="caution">
    <text evidence="2">The sequence shown here is derived from an EMBL/GenBank/DDBJ whole genome shotgun (WGS) entry which is preliminary data.</text>
</comment>
<proteinExistence type="predicted"/>
<reference evidence="2 3" key="1">
    <citation type="submission" date="2024-04" db="EMBL/GenBank/DDBJ databases">
        <title>Novel genus in family Flammeovirgaceae.</title>
        <authorList>
            <person name="Nguyen T.H."/>
            <person name="Vuong T.Q."/>
            <person name="Le H."/>
            <person name="Kim S.-G."/>
        </authorList>
    </citation>
    <scope>NUCLEOTIDE SEQUENCE [LARGE SCALE GENOMIC DNA]</scope>
    <source>
        <strain evidence="2 3">JCM 23209</strain>
    </source>
</reference>
<keyword evidence="1" id="KW-1133">Transmembrane helix</keyword>
<keyword evidence="3" id="KW-1185">Reference proteome</keyword>
<protein>
    <submittedName>
        <fullName evidence="2">Uncharacterized protein</fullName>
    </submittedName>
</protein>
<dbReference type="AlphaFoldDB" id="A0AAW9SH85"/>
<accession>A0AAW9SH85</accession>
<organism evidence="2 3">
    <name type="scientific">Rapidithrix thailandica</name>
    <dbReference type="NCBI Taxonomy" id="413964"/>
    <lineage>
        <taxon>Bacteria</taxon>
        <taxon>Pseudomonadati</taxon>
        <taxon>Bacteroidota</taxon>
        <taxon>Cytophagia</taxon>
        <taxon>Cytophagales</taxon>
        <taxon>Flammeovirgaceae</taxon>
        <taxon>Rapidithrix</taxon>
    </lineage>
</organism>
<sequence>MKPRNCDKKADNIYLFFEGEYLDFQYRKIGLIEAKGDRYAGSTELLNFLKYEAWKNCANGIIHISDNYVSREEGMLFSESSREEYTAKTYNGIAVEITMDSAFLAKYGNEVDTAFVGYIREELADQEKEYKSDVTISVVGVLIGIIVAVVAVVAGA</sequence>
<keyword evidence="1" id="KW-0472">Membrane</keyword>
<name>A0AAW9SH85_9BACT</name>
<feature type="transmembrane region" description="Helical" evidence="1">
    <location>
        <begin position="134"/>
        <end position="154"/>
    </location>
</feature>
<evidence type="ECO:0000256" key="1">
    <source>
        <dbReference type="SAM" id="Phobius"/>
    </source>
</evidence>